<evidence type="ECO:0000256" key="4">
    <source>
        <dbReference type="ARBA" id="ARBA00023136"/>
    </source>
</evidence>
<name>A0A9W4NJR3_9EURO</name>
<feature type="compositionally biased region" description="Polar residues" evidence="5">
    <location>
        <begin position="1"/>
        <end position="12"/>
    </location>
</feature>
<dbReference type="Gene3D" id="1.20.1250.20">
    <property type="entry name" value="MFS general substrate transporter like domains"/>
    <property type="match status" value="1"/>
</dbReference>
<evidence type="ECO:0000256" key="6">
    <source>
        <dbReference type="SAM" id="Phobius"/>
    </source>
</evidence>
<dbReference type="InterPro" id="IPR036259">
    <property type="entry name" value="MFS_trans_sf"/>
</dbReference>
<feature type="region of interest" description="Disordered" evidence="5">
    <location>
        <begin position="1"/>
        <end position="24"/>
    </location>
</feature>
<feature type="transmembrane region" description="Helical" evidence="6">
    <location>
        <begin position="348"/>
        <end position="367"/>
    </location>
</feature>
<dbReference type="OrthoDB" id="191139at2759"/>
<dbReference type="PANTHER" id="PTHR23502:SF177">
    <property type="entry name" value="MAJOR FACILITATOR SUPERFAMILY (MFS) PROFILE DOMAIN-CONTAINING PROTEIN"/>
    <property type="match status" value="1"/>
</dbReference>
<gene>
    <name evidence="8" type="ORF">PSALAMII_LOCUS5203</name>
</gene>
<evidence type="ECO:0000256" key="1">
    <source>
        <dbReference type="ARBA" id="ARBA00004141"/>
    </source>
</evidence>
<dbReference type="AlphaFoldDB" id="A0A9W4NJR3"/>
<comment type="caution">
    <text evidence="8">The sequence shown here is derived from an EMBL/GenBank/DDBJ whole genome shotgun (WGS) entry which is preliminary data.</text>
</comment>
<dbReference type="GO" id="GO:0005886">
    <property type="term" value="C:plasma membrane"/>
    <property type="evidence" value="ECO:0007669"/>
    <property type="project" value="TreeGrafter"/>
</dbReference>
<feature type="compositionally biased region" description="Basic and acidic residues" evidence="5">
    <location>
        <begin position="14"/>
        <end position="24"/>
    </location>
</feature>
<comment type="subcellular location">
    <subcellularLocation>
        <location evidence="1">Membrane</location>
        <topology evidence="1">Multi-pass membrane protein</topology>
    </subcellularLocation>
</comment>
<evidence type="ECO:0000313" key="9">
    <source>
        <dbReference type="Proteomes" id="UP001152649"/>
    </source>
</evidence>
<proteinExistence type="predicted"/>
<feature type="transmembrane region" description="Helical" evidence="6">
    <location>
        <begin position="240"/>
        <end position="259"/>
    </location>
</feature>
<keyword evidence="9" id="KW-1185">Reference proteome</keyword>
<feature type="transmembrane region" description="Helical" evidence="6">
    <location>
        <begin position="87"/>
        <end position="109"/>
    </location>
</feature>
<dbReference type="InterPro" id="IPR011701">
    <property type="entry name" value="MFS"/>
</dbReference>
<sequence length="556" mass="61973">MTSLELQRTSSPRGEAEASDAKADIDLIESAGHGRAATYEESVAARLSKDHRDYLMERHGTLELDPIPGMGPADPYNWPEWKKMSNLILVAFHACMGTFTAAAIIPAYSDIAKDLGVSIQDASYLTSLQIAILGGAPLFWKPLSNRYGRRPIFLLSLICSLVCNIGCAKSTDYASLAACRALVAFFISPASAIGSAVVMETTFKKDRARYMGVWTLMITLGVPIGPFIFGFVCYRAGYNWIYWILAIINGVQFILYLFLGPETRYLGSGVDNKSPRKIEYMSLRRIDPTPFSWYEFIRPLTMARHPSILIPTCAYAMVFLFGSILATVEVPQLLEKKFNLNAEQLGLQFLGVIIGSVIGEQMGGVLSDFWMSRRSRRIDRKAEPEFRLWLSYFGFALTIIGMIVFLVCTETSPSGHWNVTPIIGTAIGAVGNQLVTTVMITYAIDCFPHEAASIGVFVTFVRQIWGFLGPFWYVTSSKCSIIVANRSGSRRCLRMSVSLPARVLARRWLSPSVSFPPYSCTGRVVVGVRRSRYGLLEAIEISFHVRRHFVNFRFGF</sequence>
<keyword evidence="4 6" id="KW-0472">Membrane</keyword>
<evidence type="ECO:0000256" key="2">
    <source>
        <dbReference type="ARBA" id="ARBA00022692"/>
    </source>
</evidence>
<dbReference type="FunFam" id="1.20.1250.20:FF:000318">
    <property type="entry name" value="MFS multidrug transporter, putative"/>
    <property type="match status" value="1"/>
</dbReference>
<evidence type="ECO:0000259" key="7">
    <source>
        <dbReference type="PROSITE" id="PS50850"/>
    </source>
</evidence>
<feature type="transmembrane region" description="Helical" evidence="6">
    <location>
        <begin position="308"/>
        <end position="328"/>
    </location>
</feature>
<dbReference type="InterPro" id="IPR020846">
    <property type="entry name" value="MFS_dom"/>
</dbReference>
<feature type="transmembrane region" description="Helical" evidence="6">
    <location>
        <begin position="451"/>
        <end position="473"/>
    </location>
</feature>
<accession>A0A9W4NJR3</accession>
<feature type="transmembrane region" description="Helical" evidence="6">
    <location>
        <begin position="121"/>
        <end position="140"/>
    </location>
</feature>
<keyword evidence="3 6" id="KW-1133">Transmembrane helix</keyword>
<dbReference type="PROSITE" id="PS50850">
    <property type="entry name" value="MFS"/>
    <property type="match status" value="1"/>
</dbReference>
<evidence type="ECO:0000256" key="5">
    <source>
        <dbReference type="SAM" id="MobiDB-lite"/>
    </source>
</evidence>
<dbReference type="SUPFAM" id="SSF103473">
    <property type="entry name" value="MFS general substrate transporter"/>
    <property type="match status" value="1"/>
</dbReference>
<feature type="transmembrane region" description="Helical" evidence="6">
    <location>
        <begin position="419"/>
        <end position="444"/>
    </location>
</feature>
<reference evidence="8" key="1">
    <citation type="submission" date="2021-07" db="EMBL/GenBank/DDBJ databases">
        <authorList>
            <person name="Branca A.L. A."/>
        </authorList>
    </citation>
    <scope>NUCLEOTIDE SEQUENCE</scope>
</reference>
<organism evidence="8 9">
    <name type="scientific">Penicillium salamii</name>
    <dbReference type="NCBI Taxonomy" id="1612424"/>
    <lineage>
        <taxon>Eukaryota</taxon>
        <taxon>Fungi</taxon>
        <taxon>Dikarya</taxon>
        <taxon>Ascomycota</taxon>
        <taxon>Pezizomycotina</taxon>
        <taxon>Eurotiomycetes</taxon>
        <taxon>Eurotiomycetidae</taxon>
        <taxon>Eurotiales</taxon>
        <taxon>Aspergillaceae</taxon>
        <taxon>Penicillium</taxon>
    </lineage>
</organism>
<feature type="transmembrane region" description="Helical" evidence="6">
    <location>
        <begin position="388"/>
        <end position="407"/>
    </location>
</feature>
<keyword evidence="2 6" id="KW-0812">Transmembrane</keyword>
<evidence type="ECO:0000256" key="3">
    <source>
        <dbReference type="ARBA" id="ARBA00022989"/>
    </source>
</evidence>
<feature type="transmembrane region" description="Helical" evidence="6">
    <location>
        <begin position="211"/>
        <end position="234"/>
    </location>
</feature>
<feature type="transmembrane region" description="Helical" evidence="6">
    <location>
        <begin position="177"/>
        <end position="199"/>
    </location>
</feature>
<protein>
    <recommendedName>
        <fullName evidence="7">Major facilitator superfamily (MFS) profile domain-containing protein</fullName>
    </recommendedName>
</protein>
<feature type="transmembrane region" description="Helical" evidence="6">
    <location>
        <begin position="152"/>
        <end position="171"/>
    </location>
</feature>
<dbReference type="GO" id="GO:0022857">
    <property type="term" value="F:transmembrane transporter activity"/>
    <property type="evidence" value="ECO:0007669"/>
    <property type="project" value="InterPro"/>
</dbReference>
<dbReference type="PANTHER" id="PTHR23502">
    <property type="entry name" value="MAJOR FACILITATOR SUPERFAMILY"/>
    <property type="match status" value="1"/>
</dbReference>
<evidence type="ECO:0000313" key="8">
    <source>
        <dbReference type="EMBL" id="CAG8375735.1"/>
    </source>
</evidence>
<dbReference type="EMBL" id="CAJVPG010000222">
    <property type="protein sequence ID" value="CAG8375735.1"/>
    <property type="molecule type" value="Genomic_DNA"/>
</dbReference>
<dbReference type="Pfam" id="PF07690">
    <property type="entry name" value="MFS_1"/>
    <property type="match status" value="1"/>
</dbReference>
<dbReference type="Proteomes" id="UP001152649">
    <property type="component" value="Unassembled WGS sequence"/>
</dbReference>
<feature type="domain" description="Major facilitator superfamily (MFS) profile" evidence="7">
    <location>
        <begin position="86"/>
        <end position="556"/>
    </location>
</feature>